<dbReference type="RefSeq" id="WP_020582524.1">
    <property type="nucleotide sequence ID" value="NZ_JOJP01000001.1"/>
</dbReference>
<evidence type="ECO:0000256" key="1">
    <source>
        <dbReference type="ARBA" id="ARBA00024322"/>
    </source>
</evidence>
<dbReference type="SMART" id="SM00877">
    <property type="entry name" value="BMC"/>
    <property type="match status" value="2"/>
</dbReference>
<sequence length="217" mass="22702">MKGDRLGASVLAVKMIPNVDAKMAEKLGMPKGWKSLGILTADADDVTYCALDEACKNAEVSVVMGKSFYGGAANANSKLAGEVIGMLAGPSPAEVRSGLNVAIDFIENEFSFYSANEDDSIAYFAQCISRTGSFLSGLAEINEGEALAYLIAPPLEAMYALDAAMKAADVQLCQLFEPPSETNFGGALLTGSQSACKAACDAFADAVKFVADNPKHF</sequence>
<keyword evidence="5" id="KW-1185">Reference proteome</keyword>
<feature type="domain" description="BMC circularly permuted" evidence="3">
    <location>
        <begin position="1"/>
        <end position="110"/>
    </location>
</feature>
<dbReference type="InterPro" id="IPR037233">
    <property type="entry name" value="CcmK-like_sf"/>
</dbReference>
<reference evidence="4 5" key="1">
    <citation type="submission" date="2014-06" db="EMBL/GenBank/DDBJ databases">
        <title>Whole Genome Sequences of Three Symbiotic Endozoicomonas Bacteria.</title>
        <authorList>
            <person name="Neave M.J."/>
            <person name="Apprill A."/>
            <person name="Voolstra C.R."/>
        </authorList>
    </citation>
    <scope>NUCLEOTIDE SEQUENCE [LARGE SCALE GENOMIC DNA]</scope>
    <source>
        <strain evidence="4 5">DSM 22380</strain>
    </source>
</reference>
<dbReference type="InterPro" id="IPR044870">
    <property type="entry name" value="BMC_CP"/>
</dbReference>
<dbReference type="AlphaFoldDB" id="A0A081K5L7"/>
<dbReference type="GO" id="GO:0031469">
    <property type="term" value="C:bacterial microcompartment"/>
    <property type="evidence" value="ECO:0007669"/>
    <property type="project" value="UniProtKB-SubCell"/>
</dbReference>
<protein>
    <submittedName>
        <fullName evidence="4">Ethanolamine utilization protein EutL</fullName>
    </submittedName>
</protein>
<dbReference type="InterPro" id="IPR030983">
    <property type="entry name" value="EutL"/>
</dbReference>
<proteinExistence type="predicted"/>
<dbReference type="STRING" id="305900.GV64_00675"/>
<comment type="caution">
    <text evidence="4">The sequence shown here is derived from an EMBL/GenBank/DDBJ whole genome shotgun (WGS) entry which is preliminary data.</text>
</comment>
<evidence type="ECO:0000313" key="4">
    <source>
        <dbReference type="EMBL" id="KEI69443.1"/>
    </source>
</evidence>
<gene>
    <name evidence="4" type="ORF">GV64_00675</name>
</gene>
<evidence type="ECO:0000259" key="3">
    <source>
        <dbReference type="PROSITE" id="PS51931"/>
    </source>
</evidence>
<dbReference type="PIRSF" id="PIRSF012290">
    <property type="entry name" value="EutL_PduB"/>
    <property type="match status" value="1"/>
</dbReference>
<dbReference type="GO" id="GO:0005198">
    <property type="term" value="F:structural molecule activity"/>
    <property type="evidence" value="ECO:0007669"/>
    <property type="project" value="InterPro"/>
</dbReference>
<comment type="subcellular location">
    <subcellularLocation>
        <location evidence="1">Bacterial microcompartment</location>
    </subcellularLocation>
</comment>
<name>A0A081K5L7_9GAMM</name>
<dbReference type="Pfam" id="PF00936">
    <property type="entry name" value="BMC"/>
    <property type="match status" value="1"/>
</dbReference>
<dbReference type="Gene3D" id="3.30.70.1710">
    <property type="match status" value="2"/>
</dbReference>
<dbReference type="InterPro" id="IPR009193">
    <property type="entry name" value="EutL_PduB"/>
</dbReference>
<evidence type="ECO:0000313" key="5">
    <source>
        <dbReference type="Proteomes" id="UP000027997"/>
    </source>
</evidence>
<dbReference type="eggNOG" id="COG4816">
    <property type="taxonomic scope" value="Bacteria"/>
</dbReference>
<dbReference type="CDD" id="cd07050">
    <property type="entry name" value="BMC_EutL_repeat2"/>
    <property type="match status" value="1"/>
</dbReference>
<organism evidence="4 5">
    <name type="scientific">Endozoicomonas elysicola</name>
    <dbReference type="NCBI Taxonomy" id="305900"/>
    <lineage>
        <taxon>Bacteria</taxon>
        <taxon>Pseudomonadati</taxon>
        <taxon>Pseudomonadota</taxon>
        <taxon>Gammaproteobacteria</taxon>
        <taxon>Oceanospirillales</taxon>
        <taxon>Endozoicomonadaceae</taxon>
        <taxon>Endozoicomonas</taxon>
    </lineage>
</organism>
<accession>A0A081K5L7</accession>
<dbReference type="SUPFAM" id="SSF143414">
    <property type="entry name" value="CcmK-like"/>
    <property type="match status" value="1"/>
</dbReference>
<keyword evidence="2" id="KW-1283">Bacterial microcompartment</keyword>
<dbReference type="NCBIfam" id="NF011934">
    <property type="entry name" value="PRK15405.1"/>
    <property type="match status" value="1"/>
</dbReference>
<dbReference type="Proteomes" id="UP000027997">
    <property type="component" value="Unassembled WGS sequence"/>
</dbReference>
<feature type="domain" description="BMC circularly permuted" evidence="3">
    <location>
        <begin position="111"/>
        <end position="217"/>
    </location>
</feature>
<evidence type="ECO:0000256" key="2">
    <source>
        <dbReference type="ARBA" id="ARBA00024446"/>
    </source>
</evidence>
<dbReference type="EMBL" id="JOJP01000001">
    <property type="protein sequence ID" value="KEI69443.1"/>
    <property type="molecule type" value="Genomic_DNA"/>
</dbReference>
<dbReference type="InterPro" id="IPR000249">
    <property type="entry name" value="BMC_dom"/>
</dbReference>
<dbReference type="PROSITE" id="PS51931">
    <property type="entry name" value="BMC_CP"/>
    <property type="match status" value="2"/>
</dbReference>
<dbReference type="NCBIfam" id="TIGR04502">
    <property type="entry name" value="microcomp_EutL"/>
    <property type="match status" value="1"/>
</dbReference>